<dbReference type="SUPFAM" id="SSF52768">
    <property type="entry name" value="Arginase/deacetylase"/>
    <property type="match status" value="1"/>
</dbReference>
<evidence type="ECO:0000259" key="2">
    <source>
        <dbReference type="Pfam" id="PF00850"/>
    </source>
</evidence>
<dbReference type="Gene3D" id="3.40.800.20">
    <property type="entry name" value="Histone deacetylase domain"/>
    <property type="match status" value="1"/>
</dbReference>
<evidence type="ECO:0000256" key="1">
    <source>
        <dbReference type="ARBA" id="ARBA00005947"/>
    </source>
</evidence>
<evidence type="ECO:0000313" key="4">
    <source>
        <dbReference type="EMBL" id="GLS64129.1"/>
    </source>
</evidence>
<dbReference type="Proteomes" id="UP000321960">
    <property type="component" value="Unassembled WGS sequence"/>
</dbReference>
<dbReference type="GO" id="GO:0004407">
    <property type="term" value="F:histone deacetylase activity"/>
    <property type="evidence" value="ECO:0007669"/>
    <property type="project" value="TreeGrafter"/>
</dbReference>
<comment type="similarity">
    <text evidence="1">Belongs to the histone deacetylase family.</text>
</comment>
<dbReference type="PRINTS" id="PR01270">
    <property type="entry name" value="HDASUPER"/>
</dbReference>
<dbReference type="Proteomes" id="UP001156856">
    <property type="component" value="Unassembled WGS sequence"/>
</dbReference>
<dbReference type="OrthoDB" id="9808367at2"/>
<dbReference type="PANTHER" id="PTHR10625:SF10">
    <property type="entry name" value="HISTONE DEACETYLASE HDAC1"/>
    <property type="match status" value="1"/>
</dbReference>
<dbReference type="RefSeq" id="WP_147025081.1">
    <property type="nucleotide sequence ID" value="NZ_BJZU01000020.1"/>
</dbReference>
<dbReference type="EMBL" id="BJZU01000020">
    <property type="protein sequence ID" value="GEP03363.1"/>
    <property type="molecule type" value="Genomic_DNA"/>
</dbReference>
<proteinExistence type="inferred from homology"/>
<reference evidence="4" key="1">
    <citation type="journal article" date="2014" name="Int. J. Syst. Evol. Microbiol.">
        <title>Complete genome of a new Firmicutes species belonging to the dominant human colonic microbiota ('Ruminococcus bicirculans') reveals two chromosomes and a selective capacity to utilize plant glucans.</title>
        <authorList>
            <consortium name="NISC Comparative Sequencing Program"/>
            <person name="Wegmann U."/>
            <person name="Louis P."/>
            <person name="Goesmann A."/>
            <person name="Henrissat B."/>
            <person name="Duncan S.H."/>
            <person name="Flint H.J."/>
        </authorList>
    </citation>
    <scope>NUCLEOTIDE SEQUENCE</scope>
    <source>
        <strain evidence="4">NBRC 107715</strain>
    </source>
</reference>
<dbReference type="EMBL" id="BSPK01000034">
    <property type="protein sequence ID" value="GLS64129.1"/>
    <property type="molecule type" value="Genomic_DNA"/>
</dbReference>
<dbReference type="Pfam" id="PF00850">
    <property type="entry name" value="Hist_deacetyl"/>
    <property type="match status" value="1"/>
</dbReference>
<keyword evidence="6" id="KW-1185">Reference proteome</keyword>
<evidence type="ECO:0000313" key="5">
    <source>
        <dbReference type="Proteomes" id="UP000321960"/>
    </source>
</evidence>
<evidence type="ECO:0000313" key="3">
    <source>
        <dbReference type="EMBL" id="GEP03363.1"/>
    </source>
</evidence>
<dbReference type="PANTHER" id="PTHR10625">
    <property type="entry name" value="HISTONE DEACETYLASE HDAC1-RELATED"/>
    <property type="match status" value="1"/>
</dbReference>
<reference evidence="6" key="2">
    <citation type="journal article" date="2019" name="Int. J. Syst. Evol. Microbiol.">
        <title>The Global Catalogue of Microorganisms (GCM) 10K type strain sequencing project: providing services to taxonomists for standard genome sequencing and annotation.</title>
        <authorList>
            <consortium name="The Broad Institute Genomics Platform"/>
            <consortium name="The Broad Institute Genome Sequencing Center for Infectious Disease"/>
            <person name="Wu L."/>
            <person name="Ma J."/>
        </authorList>
    </citation>
    <scope>NUCLEOTIDE SEQUENCE [LARGE SCALE GENOMIC DNA]</scope>
    <source>
        <strain evidence="6">NBRC 107715</strain>
    </source>
</reference>
<feature type="domain" description="Histone deacetylase" evidence="2">
    <location>
        <begin position="19"/>
        <end position="305"/>
    </location>
</feature>
<protein>
    <submittedName>
        <fullName evidence="3">Acetoin utilization protein</fullName>
    </submittedName>
</protein>
<comment type="caution">
    <text evidence="3">The sequence shown here is derived from an EMBL/GenBank/DDBJ whole genome shotgun (WGS) entry which is preliminary data.</text>
</comment>
<gene>
    <name evidence="4" type="ORF">GCM10007888_25100</name>
    <name evidence="3" type="ORF">MOX02_14010</name>
</gene>
<sequence length="308" mass="33171">MTILFHHPAALEHRTPHGHPERPERMRAVQKALEAEAFAGLDRRAPEPAALKTVALAHPEEWVEAIVAAAPADGLVSIDSDTVLSPGTIECVLRGVGAGVQGVDAVMAGTAKNAFSAMRPPGHHAEKTRAMGFCVFNNAAVAARHARTAHGVERVAIVDWDVHHGNGSQDIFWDDPSVLFCSSHQMPLYPGSGALSEEGEHGTIVNAPLRPGSDGETFREAFESRILPRLKAFRPDLIIISAGFDAHWRDPLANLMLEAEDFAWATRQVLEEAERCCQGRVVSLLEGGYDLTGLADSVAAHVQVLMEA</sequence>
<dbReference type="AlphaFoldDB" id="A0A512J0D0"/>
<dbReference type="InterPro" id="IPR023801">
    <property type="entry name" value="His_deacetylse_dom"/>
</dbReference>
<dbReference type="GO" id="GO:0040029">
    <property type="term" value="P:epigenetic regulation of gene expression"/>
    <property type="evidence" value="ECO:0007669"/>
    <property type="project" value="TreeGrafter"/>
</dbReference>
<reference evidence="4" key="4">
    <citation type="submission" date="2023-01" db="EMBL/GenBank/DDBJ databases">
        <title>Draft genome sequence of Methylobacterium oxalidis strain NBRC 107715.</title>
        <authorList>
            <person name="Sun Q."/>
            <person name="Mori K."/>
        </authorList>
    </citation>
    <scope>NUCLEOTIDE SEQUENCE</scope>
    <source>
        <strain evidence="4">NBRC 107715</strain>
    </source>
</reference>
<name>A0A512J0D0_9HYPH</name>
<dbReference type="InterPro" id="IPR023696">
    <property type="entry name" value="Ureohydrolase_dom_sf"/>
</dbReference>
<organism evidence="3 5">
    <name type="scientific">Methylobacterium oxalidis</name>
    <dbReference type="NCBI Taxonomy" id="944322"/>
    <lineage>
        <taxon>Bacteria</taxon>
        <taxon>Pseudomonadati</taxon>
        <taxon>Pseudomonadota</taxon>
        <taxon>Alphaproteobacteria</taxon>
        <taxon>Hyphomicrobiales</taxon>
        <taxon>Methylobacteriaceae</taxon>
        <taxon>Methylobacterium</taxon>
    </lineage>
</organism>
<reference evidence="3 5" key="3">
    <citation type="submission" date="2019-07" db="EMBL/GenBank/DDBJ databases">
        <title>Whole genome shotgun sequence of Methylobacterium oxalidis NBRC 107715.</title>
        <authorList>
            <person name="Hosoyama A."/>
            <person name="Uohara A."/>
            <person name="Ohji S."/>
            <person name="Ichikawa N."/>
        </authorList>
    </citation>
    <scope>NUCLEOTIDE SEQUENCE [LARGE SCALE GENOMIC DNA]</scope>
    <source>
        <strain evidence="3 5">NBRC 107715</strain>
    </source>
</reference>
<dbReference type="CDD" id="cd11599">
    <property type="entry name" value="HDAC_classII_2"/>
    <property type="match status" value="1"/>
</dbReference>
<accession>A0A512J0D0</accession>
<dbReference type="InterPro" id="IPR000286">
    <property type="entry name" value="HDACs"/>
</dbReference>
<evidence type="ECO:0000313" key="6">
    <source>
        <dbReference type="Proteomes" id="UP001156856"/>
    </source>
</evidence>
<dbReference type="InterPro" id="IPR037138">
    <property type="entry name" value="His_deacetylse_dom_sf"/>
</dbReference>